<dbReference type="AlphaFoldDB" id="A0A839QQP0"/>
<evidence type="ECO:0000256" key="3">
    <source>
        <dbReference type="ARBA" id="ARBA00022448"/>
    </source>
</evidence>
<feature type="transmembrane region" description="Helical" evidence="8">
    <location>
        <begin position="139"/>
        <end position="155"/>
    </location>
</feature>
<feature type="transmembrane region" description="Helical" evidence="8">
    <location>
        <begin position="218"/>
        <end position="241"/>
    </location>
</feature>
<reference evidence="9 10" key="1">
    <citation type="submission" date="2020-08" db="EMBL/GenBank/DDBJ databases">
        <title>Sequencing the genomes of 1000 actinobacteria strains.</title>
        <authorList>
            <person name="Klenk H.-P."/>
        </authorList>
    </citation>
    <scope>NUCLEOTIDE SEQUENCE [LARGE SCALE GENOMIC DNA]</scope>
    <source>
        <strain evidence="9 10">DSM 22826</strain>
    </source>
</reference>
<feature type="transmembrane region" description="Helical" evidence="8">
    <location>
        <begin position="248"/>
        <end position="269"/>
    </location>
</feature>
<evidence type="ECO:0000256" key="8">
    <source>
        <dbReference type="SAM" id="Phobius"/>
    </source>
</evidence>
<dbReference type="InterPro" id="IPR037185">
    <property type="entry name" value="EmrE-like"/>
</dbReference>
<dbReference type="EMBL" id="JACHVS010000001">
    <property type="protein sequence ID" value="MBB2995572.1"/>
    <property type="molecule type" value="Genomic_DNA"/>
</dbReference>
<keyword evidence="4" id="KW-1003">Cell membrane</keyword>
<feature type="transmembrane region" description="Helical" evidence="8">
    <location>
        <begin position="45"/>
        <end position="63"/>
    </location>
</feature>
<name>A0A839QQP0_9MICC</name>
<keyword evidence="5 8" id="KW-0812">Transmembrane</keyword>
<comment type="caution">
    <text evidence="9">The sequence shown here is derived from an EMBL/GenBank/DDBJ whole genome shotgun (WGS) entry which is preliminary data.</text>
</comment>
<evidence type="ECO:0000313" key="9">
    <source>
        <dbReference type="EMBL" id="MBB2995572.1"/>
    </source>
</evidence>
<sequence>MTGTKKPPSGNTLRGVLASLVASGLFAAIFLLAGILTGWGAEEVFGWRVILTLAILVPALFIIPWGRGMVRELLARLRAHPARLPLGILGSGLVGVQLWLFMWAPINGMAISVSLGYFLLPLVMVLVGRVIFGERLSSAQWIAVAFAGVGVLFEALFAGGLAWPTLMVALGYPLYFVMRRMAGFESLAAFALELLILLPAAVYFVLAGPHGITGPPLINTGFLATAAIGVLGALAMFLFLGASKVLPLSLFGLLGYVEPVLLLAVALILGEKVLATDALTYIPLFLALLVLAADGYRSTRRQPRLRGSHRNPE</sequence>
<evidence type="ECO:0000256" key="1">
    <source>
        <dbReference type="ARBA" id="ARBA00004651"/>
    </source>
</evidence>
<dbReference type="InterPro" id="IPR004626">
    <property type="entry name" value="RarD"/>
</dbReference>
<feature type="transmembrane region" description="Helical" evidence="8">
    <location>
        <begin position="84"/>
        <end position="104"/>
    </location>
</feature>
<keyword evidence="3" id="KW-0813">Transport</keyword>
<organism evidence="9 10">
    <name type="scientific">Paeniglutamicibacter cryotolerans</name>
    <dbReference type="NCBI Taxonomy" id="670079"/>
    <lineage>
        <taxon>Bacteria</taxon>
        <taxon>Bacillati</taxon>
        <taxon>Actinomycetota</taxon>
        <taxon>Actinomycetes</taxon>
        <taxon>Micrococcales</taxon>
        <taxon>Micrococcaceae</taxon>
        <taxon>Paeniglutamicibacter</taxon>
    </lineage>
</organism>
<dbReference type="GO" id="GO:0005886">
    <property type="term" value="C:plasma membrane"/>
    <property type="evidence" value="ECO:0007669"/>
    <property type="project" value="UniProtKB-SubCell"/>
</dbReference>
<keyword evidence="6 8" id="KW-1133">Transmembrane helix</keyword>
<feature type="transmembrane region" description="Helical" evidence="8">
    <location>
        <begin position="110"/>
        <end position="132"/>
    </location>
</feature>
<evidence type="ECO:0000256" key="5">
    <source>
        <dbReference type="ARBA" id="ARBA00022692"/>
    </source>
</evidence>
<gene>
    <name evidence="9" type="ORF">E9229_001763</name>
</gene>
<dbReference type="SUPFAM" id="SSF103481">
    <property type="entry name" value="Multidrug resistance efflux transporter EmrE"/>
    <property type="match status" value="1"/>
</dbReference>
<comment type="subcellular location">
    <subcellularLocation>
        <location evidence="1">Cell membrane</location>
        <topology evidence="1">Multi-pass membrane protein</topology>
    </subcellularLocation>
</comment>
<dbReference type="Proteomes" id="UP000523000">
    <property type="component" value="Unassembled WGS sequence"/>
</dbReference>
<comment type="similarity">
    <text evidence="2">Belongs to the EamA transporter family.</text>
</comment>
<evidence type="ECO:0000313" key="10">
    <source>
        <dbReference type="Proteomes" id="UP000523000"/>
    </source>
</evidence>
<keyword evidence="7 8" id="KW-0472">Membrane</keyword>
<evidence type="ECO:0000256" key="2">
    <source>
        <dbReference type="ARBA" id="ARBA00007362"/>
    </source>
</evidence>
<protein>
    <submittedName>
        <fullName evidence="9">Chloramphenicol-sensitive protein RarD</fullName>
    </submittedName>
</protein>
<evidence type="ECO:0000256" key="4">
    <source>
        <dbReference type="ARBA" id="ARBA00022475"/>
    </source>
</evidence>
<dbReference type="NCBIfam" id="TIGR00688">
    <property type="entry name" value="rarD"/>
    <property type="match status" value="1"/>
</dbReference>
<evidence type="ECO:0000256" key="6">
    <source>
        <dbReference type="ARBA" id="ARBA00022989"/>
    </source>
</evidence>
<feature type="transmembrane region" description="Helical" evidence="8">
    <location>
        <begin position="12"/>
        <end position="39"/>
    </location>
</feature>
<feature type="transmembrane region" description="Helical" evidence="8">
    <location>
        <begin position="275"/>
        <end position="296"/>
    </location>
</feature>
<accession>A0A839QQP0</accession>
<proteinExistence type="inferred from homology"/>
<keyword evidence="10" id="KW-1185">Reference proteome</keyword>
<evidence type="ECO:0000256" key="7">
    <source>
        <dbReference type="ARBA" id="ARBA00023136"/>
    </source>
</evidence>
<dbReference type="RefSeq" id="WP_183510808.1">
    <property type="nucleotide sequence ID" value="NZ_BAABGK010000094.1"/>
</dbReference>
<feature type="transmembrane region" description="Helical" evidence="8">
    <location>
        <begin position="187"/>
        <end position="206"/>
    </location>
</feature>